<gene>
    <name evidence="2" type="ORF">UFOPK3001_02478</name>
</gene>
<dbReference type="Gene3D" id="3.40.50.300">
    <property type="entry name" value="P-loop containing nucleotide triphosphate hydrolases"/>
    <property type="match status" value="1"/>
</dbReference>
<dbReference type="Pfam" id="PF02374">
    <property type="entry name" value="ArsA_ATPase"/>
    <property type="match status" value="1"/>
</dbReference>
<name>A0A6J6ZZW1_9ZZZZ</name>
<evidence type="ECO:0000259" key="1">
    <source>
        <dbReference type="Pfam" id="PF02374"/>
    </source>
</evidence>
<organism evidence="2">
    <name type="scientific">freshwater metagenome</name>
    <dbReference type="NCBI Taxonomy" id="449393"/>
    <lineage>
        <taxon>unclassified sequences</taxon>
        <taxon>metagenomes</taxon>
        <taxon>ecological metagenomes</taxon>
    </lineage>
</organism>
<dbReference type="InterPro" id="IPR025723">
    <property type="entry name" value="ArsA/GET3_ATPase-like"/>
</dbReference>
<reference evidence="2" key="1">
    <citation type="submission" date="2020-05" db="EMBL/GenBank/DDBJ databases">
        <authorList>
            <person name="Chiriac C."/>
            <person name="Salcher M."/>
            <person name="Ghai R."/>
            <person name="Kavagutti S V."/>
        </authorList>
    </citation>
    <scope>NUCLEOTIDE SEQUENCE</scope>
</reference>
<dbReference type="InterPro" id="IPR027417">
    <property type="entry name" value="P-loop_NTPase"/>
</dbReference>
<sequence length="152" mass="16630">MKEQTRWMQDILEDHSRSGVVLVTTPEEMPVLETLDLVGRIRDETNVDIAAVVANRVLPELFGRSEEAVFDALRQPAIVDALRGRVGNGVDVVLDGAHLAVAMRRGGAAHLEHLRNELPKGTGVVYVPELFSRSTGRRSAELIADALGEELL</sequence>
<dbReference type="AlphaFoldDB" id="A0A6J6ZZW1"/>
<dbReference type="EMBL" id="CAFAAJ010000250">
    <property type="protein sequence ID" value="CAB4826075.1"/>
    <property type="molecule type" value="Genomic_DNA"/>
</dbReference>
<accession>A0A6J6ZZW1</accession>
<dbReference type="SUPFAM" id="SSF52540">
    <property type="entry name" value="P-loop containing nucleoside triphosphate hydrolases"/>
    <property type="match status" value="1"/>
</dbReference>
<evidence type="ECO:0000313" key="2">
    <source>
        <dbReference type="EMBL" id="CAB4826075.1"/>
    </source>
</evidence>
<feature type="domain" description="ArsA/GET3 Anion-transporting ATPase-like" evidence="1">
    <location>
        <begin position="2"/>
        <end position="60"/>
    </location>
</feature>
<protein>
    <submittedName>
        <fullName evidence="2">Unannotated protein</fullName>
    </submittedName>
</protein>
<proteinExistence type="predicted"/>